<dbReference type="PROSITE" id="PS00061">
    <property type="entry name" value="ADH_SHORT"/>
    <property type="match status" value="1"/>
</dbReference>
<evidence type="ECO:0000313" key="3">
    <source>
        <dbReference type="EMBL" id="KPV42892.1"/>
    </source>
</evidence>
<dbReference type="InterPro" id="IPR002347">
    <property type="entry name" value="SDR_fam"/>
</dbReference>
<dbReference type="PANTHER" id="PTHR42760:SF133">
    <property type="entry name" value="3-OXOACYL-[ACYL-CARRIER-PROTEIN] REDUCTASE"/>
    <property type="match status" value="1"/>
</dbReference>
<dbReference type="PRINTS" id="PR00081">
    <property type="entry name" value="GDHRDH"/>
</dbReference>
<reference evidence="3 4" key="1">
    <citation type="submission" date="2015-09" db="EMBL/GenBank/DDBJ databases">
        <title>Draft genome sequence of Alicyclobacillus ferrooxydans DSM 22381.</title>
        <authorList>
            <person name="Hemp J."/>
        </authorList>
    </citation>
    <scope>NUCLEOTIDE SEQUENCE [LARGE SCALE GENOMIC DNA]</scope>
    <source>
        <strain evidence="3 4">TC-34</strain>
    </source>
</reference>
<dbReference type="PANTHER" id="PTHR42760">
    <property type="entry name" value="SHORT-CHAIN DEHYDROGENASES/REDUCTASES FAMILY MEMBER"/>
    <property type="match status" value="1"/>
</dbReference>
<proteinExistence type="inferred from homology"/>
<gene>
    <name evidence="3" type="ORF">AN477_15270</name>
</gene>
<dbReference type="GO" id="GO:0048038">
    <property type="term" value="F:quinone binding"/>
    <property type="evidence" value="ECO:0007669"/>
    <property type="project" value="TreeGrafter"/>
</dbReference>
<dbReference type="AlphaFoldDB" id="A0A0P9GQ53"/>
<dbReference type="CDD" id="cd05233">
    <property type="entry name" value="SDR_c"/>
    <property type="match status" value="1"/>
</dbReference>
<evidence type="ECO:0000256" key="1">
    <source>
        <dbReference type="ARBA" id="ARBA00006484"/>
    </source>
</evidence>
<organism evidence="3 4">
    <name type="scientific">Alicyclobacillus ferrooxydans</name>
    <dbReference type="NCBI Taxonomy" id="471514"/>
    <lineage>
        <taxon>Bacteria</taxon>
        <taxon>Bacillati</taxon>
        <taxon>Bacillota</taxon>
        <taxon>Bacilli</taxon>
        <taxon>Bacillales</taxon>
        <taxon>Alicyclobacillaceae</taxon>
        <taxon>Alicyclobacillus</taxon>
    </lineage>
</organism>
<dbReference type="GO" id="GO:0006633">
    <property type="term" value="P:fatty acid biosynthetic process"/>
    <property type="evidence" value="ECO:0007669"/>
    <property type="project" value="TreeGrafter"/>
</dbReference>
<protein>
    <recommendedName>
        <fullName evidence="5">Short-chain dehydrogenase</fullName>
    </recommendedName>
</protein>
<dbReference type="PATRIC" id="fig|471514.4.peg.3349"/>
<comment type="similarity">
    <text evidence="1">Belongs to the short-chain dehydrogenases/reductases (SDR) family.</text>
</comment>
<dbReference type="PRINTS" id="PR00080">
    <property type="entry name" value="SDRFAMILY"/>
</dbReference>
<dbReference type="InterPro" id="IPR020904">
    <property type="entry name" value="Sc_DH/Rdtase_CS"/>
</dbReference>
<dbReference type="SUPFAM" id="SSF51735">
    <property type="entry name" value="NAD(P)-binding Rossmann-fold domains"/>
    <property type="match status" value="1"/>
</dbReference>
<evidence type="ECO:0000313" key="4">
    <source>
        <dbReference type="Proteomes" id="UP000050482"/>
    </source>
</evidence>
<dbReference type="Proteomes" id="UP000050482">
    <property type="component" value="Unassembled WGS sequence"/>
</dbReference>
<comment type="caution">
    <text evidence="3">The sequence shown here is derived from an EMBL/GenBank/DDBJ whole genome shotgun (WGS) entry which is preliminary data.</text>
</comment>
<accession>A0A0P9GQ53</accession>
<dbReference type="GO" id="GO:0016616">
    <property type="term" value="F:oxidoreductase activity, acting on the CH-OH group of donors, NAD or NADP as acceptor"/>
    <property type="evidence" value="ECO:0007669"/>
    <property type="project" value="TreeGrafter"/>
</dbReference>
<keyword evidence="2" id="KW-0560">Oxidoreductase</keyword>
<dbReference type="OrthoDB" id="125587at2"/>
<dbReference type="STRING" id="471514.AN477_15270"/>
<dbReference type="InterPro" id="IPR036291">
    <property type="entry name" value="NAD(P)-bd_dom_sf"/>
</dbReference>
<dbReference type="Gene3D" id="3.40.50.720">
    <property type="entry name" value="NAD(P)-binding Rossmann-like Domain"/>
    <property type="match status" value="1"/>
</dbReference>
<dbReference type="FunFam" id="3.40.50.720:FF:000173">
    <property type="entry name" value="3-oxoacyl-[acyl-carrier protein] reductase"/>
    <property type="match status" value="1"/>
</dbReference>
<evidence type="ECO:0008006" key="5">
    <source>
        <dbReference type="Google" id="ProtNLM"/>
    </source>
</evidence>
<dbReference type="Pfam" id="PF13561">
    <property type="entry name" value="adh_short_C2"/>
    <property type="match status" value="1"/>
</dbReference>
<evidence type="ECO:0000256" key="2">
    <source>
        <dbReference type="ARBA" id="ARBA00023002"/>
    </source>
</evidence>
<dbReference type="EMBL" id="LJCO01000068">
    <property type="protein sequence ID" value="KPV42892.1"/>
    <property type="molecule type" value="Genomic_DNA"/>
</dbReference>
<sequence length="240" mass="25362">MRMTKPVAVVTGGNTGIGRAVSVALAEAGFHVGICYVTEEQAAKDLACEISGVAVYVDVSDEASVKDGVRQIQEQLGSPEVLVNNAGIQERVPFLEMTTEQFDRMLAVNTRGAFLMMKAVVPAMMNGQCGRIINIASQTALLGRSEMVHYTASKGALISMTKSLARELAPYGILVNCVAPGPVTSGPALSSVKERTAYMASIPLQRFAAPEEVADTVRFLAVSGDYFTGQVLSPNGGEVM</sequence>
<keyword evidence="4" id="KW-1185">Reference proteome</keyword>
<name>A0A0P9GQ53_9BACL</name>